<sequence>MSLFMEQHVLALLQLLVQLVALVARQSRNHPRVDLLAGKVEERGHHAQHGEHADVEVLHVRLKVLLREQRDALGLLVRAGLDGAAAAAHSDLHHEDAGRGGGARLLHEADAGLARRPRAE</sequence>
<evidence type="ECO:0000313" key="3">
    <source>
        <dbReference type="EMBL" id="KAE9184120.1"/>
    </source>
</evidence>
<feature type="region of interest" description="Disordered" evidence="1">
    <location>
        <begin position="88"/>
        <end position="120"/>
    </location>
</feature>
<gene>
    <name evidence="3" type="ORF">PF005_g21799</name>
</gene>
<evidence type="ECO:0000256" key="1">
    <source>
        <dbReference type="SAM" id="MobiDB-lite"/>
    </source>
</evidence>
<protein>
    <recommendedName>
        <fullName evidence="5">Secreted protein</fullName>
    </recommendedName>
</protein>
<proteinExistence type="predicted"/>
<evidence type="ECO:0008006" key="5">
    <source>
        <dbReference type="Google" id="ProtNLM"/>
    </source>
</evidence>
<feature type="signal peptide" evidence="2">
    <location>
        <begin position="1"/>
        <end position="25"/>
    </location>
</feature>
<name>A0A6A3WII4_9STRA</name>
<organism evidence="3 4">
    <name type="scientific">Phytophthora fragariae</name>
    <dbReference type="NCBI Taxonomy" id="53985"/>
    <lineage>
        <taxon>Eukaryota</taxon>
        <taxon>Sar</taxon>
        <taxon>Stramenopiles</taxon>
        <taxon>Oomycota</taxon>
        <taxon>Peronosporomycetes</taxon>
        <taxon>Peronosporales</taxon>
        <taxon>Peronosporaceae</taxon>
        <taxon>Phytophthora</taxon>
    </lineage>
</organism>
<accession>A0A6A3WII4</accession>
<evidence type="ECO:0000313" key="4">
    <source>
        <dbReference type="Proteomes" id="UP000433483"/>
    </source>
</evidence>
<dbReference type="Proteomes" id="UP000433483">
    <property type="component" value="Unassembled WGS sequence"/>
</dbReference>
<keyword evidence="2" id="KW-0732">Signal</keyword>
<dbReference type="AlphaFoldDB" id="A0A6A3WII4"/>
<evidence type="ECO:0000256" key="2">
    <source>
        <dbReference type="SAM" id="SignalP"/>
    </source>
</evidence>
<dbReference type="EMBL" id="QXGB01001894">
    <property type="protein sequence ID" value="KAE9184120.1"/>
    <property type="molecule type" value="Genomic_DNA"/>
</dbReference>
<reference evidence="3 4" key="1">
    <citation type="submission" date="2018-08" db="EMBL/GenBank/DDBJ databases">
        <title>Genomic investigation of the strawberry pathogen Phytophthora fragariae indicates pathogenicity is determined by transcriptional variation in three key races.</title>
        <authorList>
            <person name="Adams T.M."/>
            <person name="Armitage A.D."/>
            <person name="Sobczyk M.K."/>
            <person name="Bates H.J."/>
            <person name="Dunwell J.M."/>
            <person name="Nellist C.F."/>
            <person name="Harrison R.J."/>
        </authorList>
    </citation>
    <scope>NUCLEOTIDE SEQUENCE [LARGE SCALE GENOMIC DNA]</scope>
    <source>
        <strain evidence="3 4">NOV-27</strain>
    </source>
</reference>
<feature type="chain" id="PRO_5025525116" description="Secreted protein" evidence="2">
    <location>
        <begin position="26"/>
        <end position="120"/>
    </location>
</feature>
<keyword evidence="4" id="KW-1185">Reference proteome</keyword>
<comment type="caution">
    <text evidence="3">The sequence shown here is derived from an EMBL/GenBank/DDBJ whole genome shotgun (WGS) entry which is preliminary data.</text>
</comment>